<dbReference type="Proteomes" id="UP000000771">
    <property type="component" value="Chromosome"/>
</dbReference>
<dbReference type="OrthoDB" id="9796589at2"/>
<dbReference type="InterPro" id="IPR052342">
    <property type="entry name" value="MCH/BMMD"/>
</dbReference>
<dbReference type="HOGENOM" id="CLU_094876_0_1_11"/>
<reference evidence="1 2" key="1">
    <citation type="journal article" date="2009" name="Stand. Genomic Sci.">
        <title>Complete genome sequence of Acidimicrobium ferrooxidans type strain (ICP).</title>
        <authorList>
            <person name="Clum A."/>
            <person name="Nolan M."/>
            <person name="Lang E."/>
            <person name="Glavina Del Rio T."/>
            <person name="Tice H."/>
            <person name="Copeland A."/>
            <person name="Cheng J.F."/>
            <person name="Lucas S."/>
            <person name="Chen F."/>
            <person name="Bruce D."/>
            <person name="Goodwin L."/>
            <person name="Pitluck S."/>
            <person name="Ivanova N."/>
            <person name="Mavrommatis K."/>
            <person name="Mikhailova N."/>
            <person name="Pati A."/>
            <person name="Chen A."/>
            <person name="Palaniappan K."/>
            <person name="Goker M."/>
            <person name="Spring S."/>
            <person name="Land M."/>
            <person name="Hauser L."/>
            <person name="Chang Y.J."/>
            <person name="Jeffries C.C."/>
            <person name="Chain P."/>
            <person name="Bristow J."/>
            <person name="Eisen J.A."/>
            <person name="Markowitz V."/>
            <person name="Hugenholtz P."/>
            <person name="Kyrpides N.C."/>
            <person name="Klenk H.P."/>
            <person name="Lapidus A."/>
        </authorList>
    </citation>
    <scope>NUCLEOTIDE SEQUENCE [LARGE SCALE GENOMIC DNA]</scope>
    <source>
        <strain evidence="2">DSM 10331 / JCM 15462 / NBRC 103882 / ICP</strain>
    </source>
</reference>
<dbReference type="RefSeq" id="WP_015799004.1">
    <property type="nucleotide sequence ID" value="NC_013124.1"/>
</dbReference>
<dbReference type="Pfam" id="PF19315">
    <property type="entry name" value="MC_hydratase"/>
    <property type="match status" value="1"/>
</dbReference>
<gene>
    <name evidence="1" type="ordered locus">Afer_1603</name>
</gene>
<dbReference type="CDD" id="cd03451">
    <property type="entry name" value="FkbR2"/>
    <property type="match status" value="1"/>
</dbReference>
<dbReference type="Gene3D" id="3.10.129.10">
    <property type="entry name" value="Hotdog Thioesterase"/>
    <property type="match status" value="1"/>
</dbReference>
<name>C7M0L7_ACIFD</name>
<dbReference type="InterPro" id="IPR048274">
    <property type="entry name" value="MC_hydratase"/>
</dbReference>
<proteinExistence type="predicted"/>
<keyword evidence="2" id="KW-1185">Reference proteome</keyword>
<dbReference type="PANTHER" id="PTHR43664">
    <property type="entry name" value="MONOAMINE OXIDASE-RELATED"/>
    <property type="match status" value="1"/>
</dbReference>
<dbReference type="GO" id="GO:0016829">
    <property type="term" value="F:lyase activity"/>
    <property type="evidence" value="ECO:0007669"/>
    <property type="project" value="InterPro"/>
</dbReference>
<evidence type="ECO:0000313" key="1">
    <source>
        <dbReference type="EMBL" id="ACU54525.1"/>
    </source>
</evidence>
<dbReference type="STRING" id="525909.Afer_1603"/>
<dbReference type="InterPro" id="IPR029069">
    <property type="entry name" value="HotDog_dom_sf"/>
</dbReference>
<dbReference type="KEGG" id="afo:Afer_1603"/>
<dbReference type="SUPFAM" id="SSF54637">
    <property type="entry name" value="Thioesterase/thiol ester dehydrase-isomerase"/>
    <property type="match status" value="1"/>
</dbReference>
<dbReference type="AlphaFoldDB" id="C7M0L7"/>
<dbReference type="eggNOG" id="COG2030">
    <property type="taxonomic scope" value="Bacteria"/>
</dbReference>
<dbReference type="EMBL" id="CP001631">
    <property type="protein sequence ID" value="ACU54525.1"/>
    <property type="molecule type" value="Genomic_DNA"/>
</dbReference>
<accession>C7M0L7</accession>
<protein>
    <submittedName>
        <fullName evidence="1">MaoC domain protein dehydratase</fullName>
    </submittedName>
</protein>
<dbReference type="PANTHER" id="PTHR43664:SF1">
    <property type="entry name" value="BETA-METHYLMALYL-COA DEHYDRATASE"/>
    <property type="match status" value="1"/>
</dbReference>
<evidence type="ECO:0000313" key="2">
    <source>
        <dbReference type="Proteomes" id="UP000000771"/>
    </source>
</evidence>
<sequence length="172" mass="19360">MATHERPFGRCLEDFVVGDVLRHWPGKTITEADDHLFCLLTMNHHPLHIDERFAELATVHGRNVVVGNLVYSLVLGMSVPDVSGSAIANLEVNNLRHLYPTFHGDTIYAESTVLAVVPSRSKPDRGVVEVETRGYNQDGQEVVSFRRKVLVWRRDALPERPRPEPRDEASAT</sequence>
<organism evidence="1 2">
    <name type="scientific">Acidimicrobium ferrooxidans (strain DSM 10331 / JCM 15462 / NBRC 103882 / ICP)</name>
    <dbReference type="NCBI Taxonomy" id="525909"/>
    <lineage>
        <taxon>Bacteria</taxon>
        <taxon>Bacillati</taxon>
        <taxon>Actinomycetota</taxon>
        <taxon>Acidimicrobiia</taxon>
        <taxon>Acidimicrobiales</taxon>
        <taxon>Acidimicrobiaceae</taxon>
        <taxon>Acidimicrobium</taxon>
    </lineage>
</organism>